<feature type="domain" description="DAGKc" evidence="9">
    <location>
        <begin position="1"/>
        <end position="136"/>
    </location>
</feature>
<accession>A0A0D4CLA8</accession>
<sequence length="320" mass="35914">MEYSIIVNPLAGSGRAKKIWQQLQSRLNELNIVYQVVETRYHGHAVDLAERIAHRFASAAATHVVMVVGGDGTLHETLNGLIKANSSLPLAYIPAGSGNDFARGYGLSQDPMTALQQALDAQHPTLINVGHYYDAIKQEEGYFLNNLGVGFDAAIVSQANASSAKKRLNRWHLGNLSYLSQALGVLYNQEPFETMVQEKNGHHHLFPKTFILIASNHPYIGGGFKIAPDESLHSSTLELLVVERRNWLITFWCLRQFARGRLNHSRFAKCFRASRLHYVTTSLEFAQTDGEEMGSRFMDLTLDTCQYPFWGTSLKEKKFN</sequence>
<comment type="cofactor">
    <cofactor evidence="1">
        <name>Mg(2+)</name>
        <dbReference type="ChEBI" id="CHEBI:18420"/>
    </cofactor>
</comment>
<dbReference type="NCBIfam" id="TIGR00147">
    <property type="entry name" value="YegS/Rv2252/BmrU family lipid kinase"/>
    <property type="match status" value="1"/>
</dbReference>
<dbReference type="InterPro" id="IPR005218">
    <property type="entry name" value="Diacylglycerol/lipid_kinase"/>
</dbReference>
<comment type="similarity">
    <text evidence="2">Belongs to the diacylglycerol/lipid kinase family.</text>
</comment>
<keyword evidence="8" id="KW-1208">Phospholipid metabolism</keyword>
<evidence type="ECO:0000259" key="9">
    <source>
        <dbReference type="PROSITE" id="PS50146"/>
    </source>
</evidence>
<gene>
    <name evidence="10" type="ORF">LBLM1_07800</name>
</gene>
<dbReference type="AlphaFoldDB" id="A0A0D4CLA8"/>
<dbReference type="EMBL" id="CP011013">
    <property type="protein sequence ID" value="AJT50898.1"/>
    <property type="molecule type" value="Genomic_DNA"/>
</dbReference>
<protein>
    <submittedName>
        <fullName evidence="10">DeoR faimly transcriptional regulator</fullName>
    </submittedName>
</protein>
<dbReference type="PROSITE" id="PS50146">
    <property type="entry name" value="DAGK"/>
    <property type="match status" value="1"/>
</dbReference>
<dbReference type="SUPFAM" id="SSF111331">
    <property type="entry name" value="NAD kinase/diacylglycerol kinase-like"/>
    <property type="match status" value="1"/>
</dbReference>
<dbReference type="InterPro" id="IPR001206">
    <property type="entry name" value="Diacylglycerol_kinase_cat_dom"/>
</dbReference>
<dbReference type="GO" id="GO:0016301">
    <property type="term" value="F:kinase activity"/>
    <property type="evidence" value="ECO:0007669"/>
    <property type="project" value="UniProtKB-KW"/>
</dbReference>
<dbReference type="InterPro" id="IPR017438">
    <property type="entry name" value="ATP-NAD_kinase_N"/>
</dbReference>
<dbReference type="HOGENOM" id="CLU_045532_0_2_9"/>
<evidence type="ECO:0000256" key="7">
    <source>
        <dbReference type="ARBA" id="ARBA00023209"/>
    </source>
</evidence>
<dbReference type="GO" id="GO:0005524">
    <property type="term" value="F:ATP binding"/>
    <property type="evidence" value="ECO:0007669"/>
    <property type="project" value="UniProtKB-KW"/>
</dbReference>
<evidence type="ECO:0000313" key="11">
    <source>
        <dbReference type="Proteomes" id="UP000003645"/>
    </source>
</evidence>
<dbReference type="RefSeq" id="WP_006499724.1">
    <property type="nucleotide sequence ID" value="NZ_CP011013.1"/>
</dbReference>
<dbReference type="Proteomes" id="UP000003645">
    <property type="component" value="Chromosome"/>
</dbReference>
<evidence type="ECO:0000256" key="4">
    <source>
        <dbReference type="ARBA" id="ARBA00022741"/>
    </source>
</evidence>
<evidence type="ECO:0000256" key="2">
    <source>
        <dbReference type="ARBA" id="ARBA00005983"/>
    </source>
</evidence>
<keyword evidence="4" id="KW-0547">Nucleotide-binding</keyword>
<keyword evidence="6" id="KW-0067">ATP-binding</keyword>
<evidence type="ECO:0000256" key="5">
    <source>
        <dbReference type="ARBA" id="ARBA00022777"/>
    </source>
</evidence>
<reference evidence="10 11" key="1">
    <citation type="journal article" date="2012" name="J. Bacteriol.">
        <title>Genome sequence of Lactobacillus mucosae LM1, isolated from piglet feces.</title>
        <authorList>
            <person name="Lee J.H."/>
            <person name="Valeriano V.D."/>
            <person name="Shin Y.R."/>
            <person name="Chae J.P."/>
            <person name="Kim G.B."/>
            <person name="Ham J.S."/>
            <person name="Chun J."/>
            <person name="Kang D.K."/>
        </authorList>
    </citation>
    <scope>NUCLEOTIDE SEQUENCE [LARGE SCALE GENOMIC DNA]</scope>
    <source>
        <strain evidence="10 11">LM1</strain>
    </source>
</reference>
<dbReference type="SMART" id="SM00046">
    <property type="entry name" value="DAGKc"/>
    <property type="match status" value="1"/>
</dbReference>
<dbReference type="Pfam" id="PF00781">
    <property type="entry name" value="DAGK_cat"/>
    <property type="match status" value="1"/>
</dbReference>
<dbReference type="InterPro" id="IPR016064">
    <property type="entry name" value="NAD/diacylglycerol_kinase_sf"/>
</dbReference>
<dbReference type="InterPro" id="IPR050187">
    <property type="entry name" value="Lipid_Phosphate_FormReg"/>
</dbReference>
<dbReference type="KEGG" id="lmu:LBLM1_07800"/>
<keyword evidence="7" id="KW-0444">Lipid biosynthesis</keyword>
<dbReference type="STRING" id="1130798.LBLM1_07800"/>
<dbReference type="PANTHER" id="PTHR12358">
    <property type="entry name" value="SPHINGOSINE KINASE"/>
    <property type="match status" value="1"/>
</dbReference>
<dbReference type="OrthoDB" id="9786026at2"/>
<dbReference type="Gene3D" id="2.60.200.40">
    <property type="match status" value="1"/>
</dbReference>
<keyword evidence="11" id="KW-1185">Reference proteome</keyword>
<keyword evidence="5" id="KW-0418">Kinase</keyword>
<keyword evidence="3" id="KW-0808">Transferase</keyword>
<dbReference type="Gene3D" id="3.40.50.10330">
    <property type="entry name" value="Probable inorganic polyphosphate/atp-NAD kinase, domain 1"/>
    <property type="match status" value="1"/>
</dbReference>
<evidence type="ECO:0000256" key="8">
    <source>
        <dbReference type="ARBA" id="ARBA00023264"/>
    </source>
</evidence>
<evidence type="ECO:0000256" key="3">
    <source>
        <dbReference type="ARBA" id="ARBA00022679"/>
    </source>
</evidence>
<dbReference type="GO" id="GO:0008654">
    <property type="term" value="P:phospholipid biosynthetic process"/>
    <property type="evidence" value="ECO:0007669"/>
    <property type="project" value="UniProtKB-KW"/>
</dbReference>
<keyword evidence="7" id="KW-0443">Lipid metabolism</keyword>
<evidence type="ECO:0000256" key="6">
    <source>
        <dbReference type="ARBA" id="ARBA00022840"/>
    </source>
</evidence>
<dbReference type="PANTHER" id="PTHR12358:SF54">
    <property type="entry name" value="SPHINGOSINE KINASE RELATED PROTEIN"/>
    <property type="match status" value="1"/>
</dbReference>
<evidence type="ECO:0000313" key="10">
    <source>
        <dbReference type="EMBL" id="AJT50898.1"/>
    </source>
</evidence>
<organism evidence="10 11">
    <name type="scientific">Limosilactobacillus mucosae LM1</name>
    <dbReference type="NCBI Taxonomy" id="1130798"/>
    <lineage>
        <taxon>Bacteria</taxon>
        <taxon>Bacillati</taxon>
        <taxon>Bacillota</taxon>
        <taxon>Bacilli</taxon>
        <taxon>Lactobacillales</taxon>
        <taxon>Lactobacillaceae</taxon>
        <taxon>Limosilactobacillus</taxon>
    </lineage>
</organism>
<keyword evidence="7" id="KW-0594">Phospholipid biosynthesis</keyword>
<proteinExistence type="inferred from homology"/>
<dbReference type="Pfam" id="PF19279">
    <property type="entry name" value="YegS_C"/>
    <property type="match status" value="1"/>
</dbReference>
<name>A0A0D4CLA8_LIMMU</name>
<dbReference type="InterPro" id="IPR045540">
    <property type="entry name" value="YegS/DAGK_C"/>
</dbReference>
<evidence type="ECO:0000256" key="1">
    <source>
        <dbReference type="ARBA" id="ARBA00001946"/>
    </source>
</evidence>